<gene>
    <name evidence="2" type="ORF">P8C59_008561</name>
</gene>
<evidence type="ECO:0000256" key="1">
    <source>
        <dbReference type="SAM" id="MobiDB-lite"/>
    </source>
</evidence>
<dbReference type="Proteomes" id="UP001217918">
    <property type="component" value="Unassembled WGS sequence"/>
</dbReference>
<dbReference type="AlphaFoldDB" id="A0AAD9ICG0"/>
<reference evidence="2" key="1">
    <citation type="journal article" date="2023" name="Mol. Plant Microbe Interact.">
        <title>Elucidating the Obligate Nature and Biological Capacity of an Invasive Fungal Corn Pathogen.</title>
        <authorList>
            <person name="MacCready J.S."/>
            <person name="Roggenkamp E.M."/>
            <person name="Gdanetz K."/>
            <person name="Chilvers M.I."/>
        </authorList>
    </citation>
    <scope>NUCLEOTIDE SEQUENCE</scope>
    <source>
        <strain evidence="2">PM02</strain>
    </source>
</reference>
<name>A0AAD9ICG0_9PEZI</name>
<evidence type="ECO:0000313" key="3">
    <source>
        <dbReference type="Proteomes" id="UP001217918"/>
    </source>
</evidence>
<comment type="caution">
    <text evidence="2">The sequence shown here is derived from an EMBL/GenBank/DDBJ whole genome shotgun (WGS) entry which is preliminary data.</text>
</comment>
<feature type="compositionally biased region" description="Basic residues" evidence="1">
    <location>
        <begin position="119"/>
        <end position="128"/>
    </location>
</feature>
<sequence>MHAPSLTPVLTAGLVATSAVSCFQLDTGCGLVVRHVATLMLAVPALALPAIGVDVRDPHHQKDKSRGGNENARNSEKVVDLEAREPHHQEAKGKGKGGNENARNGEKVANLEAREPHHQKAKGKGKGN</sequence>
<feature type="region of interest" description="Disordered" evidence="1">
    <location>
        <begin position="53"/>
        <end position="128"/>
    </location>
</feature>
<feature type="compositionally biased region" description="Basic and acidic residues" evidence="1">
    <location>
        <begin position="54"/>
        <end position="93"/>
    </location>
</feature>
<evidence type="ECO:0000313" key="2">
    <source>
        <dbReference type="EMBL" id="KAK2074347.1"/>
    </source>
</evidence>
<accession>A0AAD9ICG0</accession>
<proteinExistence type="predicted"/>
<organism evidence="2 3">
    <name type="scientific">Phyllachora maydis</name>
    <dbReference type="NCBI Taxonomy" id="1825666"/>
    <lineage>
        <taxon>Eukaryota</taxon>
        <taxon>Fungi</taxon>
        <taxon>Dikarya</taxon>
        <taxon>Ascomycota</taxon>
        <taxon>Pezizomycotina</taxon>
        <taxon>Sordariomycetes</taxon>
        <taxon>Sordariomycetidae</taxon>
        <taxon>Phyllachorales</taxon>
        <taxon>Phyllachoraceae</taxon>
        <taxon>Phyllachora</taxon>
    </lineage>
</organism>
<keyword evidence="3" id="KW-1185">Reference proteome</keyword>
<protein>
    <submittedName>
        <fullName evidence="2">Uncharacterized protein</fullName>
    </submittedName>
</protein>
<dbReference type="EMBL" id="JAQQPM010000008">
    <property type="protein sequence ID" value="KAK2074347.1"/>
    <property type="molecule type" value="Genomic_DNA"/>
</dbReference>